<evidence type="ECO:0000313" key="2">
    <source>
        <dbReference type="Proteomes" id="UP000294887"/>
    </source>
</evidence>
<reference evidence="1 2" key="1">
    <citation type="submission" date="2019-03" db="EMBL/GenBank/DDBJ databases">
        <title>Genomic Encyclopedia of Type Strains, Phase IV (KMG-IV): sequencing the most valuable type-strain genomes for metagenomic binning, comparative biology and taxonomic classification.</title>
        <authorList>
            <person name="Goeker M."/>
        </authorList>
    </citation>
    <scope>NUCLEOTIDE SEQUENCE [LARGE SCALE GENOMIC DNA]</scope>
    <source>
        <strain evidence="1 2">DSM 24830</strain>
    </source>
</reference>
<accession>A0A4R1F1J0</accession>
<proteinExistence type="predicted"/>
<organism evidence="1 2">
    <name type="scientific">Cocleimonas flava</name>
    <dbReference type="NCBI Taxonomy" id="634765"/>
    <lineage>
        <taxon>Bacteria</taxon>
        <taxon>Pseudomonadati</taxon>
        <taxon>Pseudomonadota</taxon>
        <taxon>Gammaproteobacteria</taxon>
        <taxon>Thiotrichales</taxon>
        <taxon>Thiotrichaceae</taxon>
        <taxon>Cocleimonas</taxon>
    </lineage>
</organism>
<keyword evidence="2" id="KW-1185">Reference proteome</keyword>
<dbReference type="EMBL" id="SMFQ01000003">
    <property type="protein sequence ID" value="TCJ87190.1"/>
    <property type="molecule type" value="Genomic_DNA"/>
</dbReference>
<protein>
    <submittedName>
        <fullName evidence="1">Uncharacterized protein</fullName>
    </submittedName>
</protein>
<name>A0A4R1F1J0_9GAMM</name>
<sequence length="108" mass="12247">MRITLRKHPLIKSLLFIFIMGMCSLTSISAQAEVISIPIKRTIPTQPITKLEVIAMVKTILNGRVLSIKKQSSYTNPDCHHVKFLEDQGEFQMIKLGCYVETIAQTEK</sequence>
<evidence type="ECO:0000313" key="1">
    <source>
        <dbReference type="EMBL" id="TCJ87190.1"/>
    </source>
</evidence>
<dbReference type="AlphaFoldDB" id="A0A4R1F1J0"/>
<dbReference type="Proteomes" id="UP000294887">
    <property type="component" value="Unassembled WGS sequence"/>
</dbReference>
<gene>
    <name evidence="1" type="ORF">EV695_1693</name>
</gene>
<comment type="caution">
    <text evidence="1">The sequence shown here is derived from an EMBL/GenBank/DDBJ whole genome shotgun (WGS) entry which is preliminary data.</text>
</comment>